<feature type="compositionally biased region" description="Polar residues" evidence="1">
    <location>
        <begin position="198"/>
        <end position="209"/>
    </location>
</feature>
<dbReference type="AlphaFoldDB" id="A0A3B0T7Q2"/>
<dbReference type="InterPro" id="IPR021973">
    <property type="entry name" value="SprA-related"/>
</dbReference>
<feature type="region of interest" description="Disordered" evidence="1">
    <location>
        <begin position="172"/>
        <end position="209"/>
    </location>
</feature>
<protein>
    <submittedName>
        <fullName evidence="2">SrpA-related protein</fullName>
    </submittedName>
</protein>
<evidence type="ECO:0000313" key="2">
    <source>
        <dbReference type="EMBL" id="VAW12900.1"/>
    </source>
</evidence>
<organism evidence="2">
    <name type="scientific">hydrothermal vent metagenome</name>
    <dbReference type="NCBI Taxonomy" id="652676"/>
    <lineage>
        <taxon>unclassified sequences</taxon>
        <taxon>metagenomes</taxon>
        <taxon>ecological metagenomes</taxon>
    </lineage>
</organism>
<feature type="compositionally biased region" description="Basic and acidic residues" evidence="1">
    <location>
        <begin position="70"/>
        <end position="105"/>
    </location>
</feature>
<proteinExistence type="predicted"/>
<dbReference type="Pfam" id="PF12118">
    <property type="entry name" value="SprA-related"/>
    <property type="match status" value="1"/>
</dbReference>
<feature type="compositionally biased region" description="Polar residues" evidence="1">
    <location>
        <begin position="27"/>
        <end position="38"/>
    </location>
</feature>
<name>A0A3B0T7Q2_9ZZZZ</name>
<accession>A0A3B0T7Q2</accession>
<evidence type="ECO:0000256" key="1">
    <source>
        <dbReference type="SAM" id="MobiDB-lite"/>
    </source>
</evidence>
<gene>
    <name evidence="2" type="ORF">MNBD_ALPHA09-2018</name>
</gene>
<sequence length="242" mass="25300">MFQVPSSVPAQGIKLPGPPTVVDRPDNTSSQVGGSSEQRPAARPSFGPATRVEVSAVARPATSQSSPRAPETRSEDPEALSEDQKRQIQKLRQRDAEVRAHEHAHSAAGGGLAGAASYEFTTGPDGKRYAAGGEVQIDVSPVRDNPAATIAKMDIVIRAALAPAQPSAQDQAVARAAAQARSEAQNELQRQKKAENSGGENAETTRSVTASERLAAIRAYIEQTDIVKDFAASIFNAGAPAA</sequence>
<feature type="compositionally biased region" description="Low complexity" evidence="1">
    <location>
        <begin position="172"/>
        <end position="185"/>
    </location>
</feature>
<feature type="region of interest" description="Disordered" evidence="1">
    <location>
        <begin position="1"/>
        <end position="110"/>
    </location>
</feature>
<dbReference type="EMBL" id="UOEM01000055">
    <property type="protein sequence ID" value="VAW12900.1"/>
    <property type="molecule type" value="Genomic_DNA"/>
</dbReference>
<reference evidence="2" key="1">
    <citation type="submission" date="2018-06" db="EMBL/GenBank/DDBJ databases">
        <authorList>
            <person name="Zhirakovskaya E."/>
        </authorList>
    </citation>
    <scope>NUCLEOTIDE SEQUENCE</scope>
</reference>